<accession>A0ABD3IIY1</accession>
<evidence type="ECO:0000313" key="2">
    <source>
        <dbReference type="Proteomes" id="UP001634007"/>
    </source>
</evidence>
<dbReference type="AlphaFoldDB" id="A0ABD3IIY1"/>
<reference evidence="1 2" key="1">
    <citation type="submission" date="2024-11" db="EMBL/GenBank/DDBJ databases">
        <title>Chromosome-level genome assembly of Eucalyptus globulus Labill. provides insights into its genome evolution.</title>
        <authorList>
            <person name="Li X."/>
        </authorList>
    </citation>
    <scope>NUCLEOTIDE SEQUENCE [LARGE SCALE GENOMIC DNA]</scope>
    <source>
        <strain evidence="1">CL2024</strain>
        <tissue evidence="1">Fresh tender leaves</tissue>
    </source>
</reference>
<sequence length="140" mass="15398">MLSGSRLQVLEYYPSKTQSWIHSNGLGPGFIPLNSCFRLDSLSRAEQTEAPSSARRIESIVTEIPRSIKHEASMSSFSSSFAIEILCTTSRGYEGKLLIGFWDDRIGDNKGQNHEAPMGLARADCSSCGLGHVVTSWDEK</sequence>
<dbReference type="Proteomes" id="UP001634007">
    <property type="component" value="Unassembled WGS sequence"/>
</dbReference>
<keyword evidence="2" id="KW-1185">Reference proteome</keyword>
<protein>
    <submittedName>
        <fullName evidence="1">Uncharacterized protein</fullName>
    </submittedName>
</protein>
<dbReference type="EMBL" id="JBJKBG010000013">
    <property type="protein sequence ID" value="KAL3713939.1"/>
    <property type="molecule type" value="Genomic_DNA"/>
</dbReference>
<evidence type="ECO:0000313" key="1">
    <source>
        <dbReference type="EMBL" id="KAL3713939.1"/>
    </source>
</evidence>
<name>A0ABD3IIY1_EUCGL</name>
<proteinExistence type="predicted"/>
<organism evidence="1 2">
    <name type="scientific">Eucalyptus globulus</name>
    <name type="common">Tasmanian blue gum</name>
    <dbReference type="NCBI Taxonomy" id="34317"/>
    <lineage>
        <taxon>Eukaryota</taxon>
        <taxon>Viridiplantae</taxon>
        <taxon>Streptophyta</taxon>
        <taxon>Embryophyta</taxon>
        <taxon>Tracheophyta</taxon>
        <taxon>Spermatophyta</taxon>
        <taxon>Magnoliopsida</taxon>
        <taxon>eudicotyledons</taxon>
        <taxon>Gunneridae</taxon>
        <taxon>Pentapetalae</taxon>
        <taxon>rosids</taxon>
        <taxon>malvids</taxon>
        <taxon>Myrtales</taxon>
        <taxon>Myrtaceae</taxon>
        <taxon>Myrtoideae</taxon>
        <taxon>Eucalypteae</taxon>
        <taxon>Eucalyptus</taxon>
    </lineage>
</organism>
<gene>
    <name evidence="1" type="ORF">ACJRO7_036344</name>
</gene>
<comment type="caution">
    <text evidence="1">The sequence shown here is derived from an EMBL/GenBank/DDBJ whole genome shotgun (WGS) entry which is preliminary data.</text>
</comment>